<feature type="region of interest" description="Disordered" evidence="1">
    <location>
        <begin position="1"/>
        <end position="24"/>
    </location>
</feature>
<dbReference type="OrthoDB" id="4764397at2"/>
<evidence type="ECO:0000313" key="3">
    <source>
        <dbReference type="Proteomes" id="UP000193247"/>
    </source>
</evidence>
<dbReference type="AlphaFoldDB" id="A0A1X2LQ51"/>
<reference evidence="2 3" key="1">
    <citation type="submission" date="2017-04" db="EMBL/GenBank/DDBJ databases">
        <title>The new phylogeny of genus Mycobacterium.</title>
        <authorList>
            <person name="Tortoli E."/>
            <person name="Trovato A."/>
            <person name="Cirillo D.M."/>
        </authorList>
    </citation>
    <scope>NUCLEOTIDE SEQUENCE [LARGE SCALE GENOMIC DNA]</scope>
    <source>
        <strain evidence="2 3">TBL 1200985</strain>
    </source>
</reference>
<gene>
    <name evidence="2" type="ORF">B8W66_20500</name>
</gene>
<protein>
    <submittedName>
        <fullName evidence="2">Uncharacterized protein</fullName>
    </submittedName>
</protein>
<evidence type="ECO:0000256" key="1">
    <source>
        <dbReference type="SAM" id="MobiDB-lite"/>
    </source>
</evidence>
<comment type="caution">
    <text evidence="2">The sequence shown here is derived from an EMBL/GenBank/DDBJ whole genome shotgun (WGS) entry which is preliminary data.</text>
</comment>
<evidence type="ECO:0000313" key="2">
    <source>
        <dbReference type="EMBL" id="OSC38394.1"/>
    </source>
</evidence>
<proteinExistence type="predicted"/>
<dbReference type="STRING" id="1430326.B8W66_20500"/>
<keyword evidence="3" id="KW-1185">Reference proteome</keyword>
<sequence length="85" mass="8945">MASDMLCCQGGTSRHDYGRTGPGPGAAATVDVPVWVRAGNQALTRGALRDRYPDLRARHLRAAVRPVGVQSVRRTRCGGSAGGNQ</sequence>
<name>A0A1X2LQ51_9MYCO</name>
<dbReference type="EMBL" id="NCXP01000038">
    <property type="protein sequence ID" value="OSC38394.1"/>
    <property type="molecule type" value="Genomic_DNA"/>
</dbReference>
<dbReference type="Proteomes" id="UP000193247">
    <property type="component" value="Unassembled WGS sequence"/>
</dbReference>
<accession>A0A1X2LQ51</accession>
<organism evidence="2 3">
    <name type="scientific">Mycobacterium decipiens</name>
    <dbReference type="NCBI Taxonomy" id="1430326"/>
    <lineage>
        <taxon>Bacteria</taxon>
        <taxon>Bacillati</taxon>
        <taxon>Actinomycetota</taxon>
        <taxon>Actinomycetes</taxon>
        <taxon>Mycobacteriales</taxon>
        <taxon>Mycobacteriaceae</taxon>
        <taxon>Mycobacterium</taxon>
    </lineage>
</organism>